<comment type="caution">
    <text evidence="1">The sequence shown here is derived from an EMBL/GenBank/DDBJ whole genome shotgun (WGS) entry which is preliminary data.</text>
</comment>
<sequence>MLWRHNLLASYRTQWSCVGRLRSEIDRLRQQLAKRDVTIDQLRRENFNLRNTLVHRSKFRMELIELLKSSFC</sequence>
<gene>
    <name evidence="1" type="ORF">BLA29_005769</name>
</gene>
<dbReference type="OrthoDB" id="10418353at2759"/>
<protein>
    <submittedName>
        <fullName evidence="1">Uncharacterized protein</fullName>
    </submittedName>
</protein>
<keyword evidence="2" id="KW-1185">Reference proteome</keyword>
<dbReference type="AlphaFoldDB" id="A0A1Y3BA49"/>
<name>A0A1Y3BA49_EURMA</name>
<reference evidence="1 2" key="1">
    <citation type="submission" date="2017-03" db="EMBL/GenBank/DDBJ databases">
        <title>Genome Survey of Euroglyphus maynei.</title>
        <authorList>
            <person name="Arlian L.G."/>
            <person name="Morgan M.S."/>
            <person name="Rider S.D."/>
        </authorList>
    </citation>
    <scope>NUCLEOTIDE SEQUENCE [LARGE SCALE GENOMIC DNA]</scope>
    <source>
        <strain evidence="1">Arlian Lab</strain>
        <tissue evidence="1">Whole body</tissue>
    </source>
</reference>
<evidence type="ECO:0000313" key="2">
    <source>
        <dbReference type="Proteomes" id="UP000194236"/>
    </source>
</evidence>
<evidence type="ECO:0000313" key="1">
    <source>
        <dbReference type="EMBL" id="OTF76115.1"/>
    </source>
</evidence>
<dbReference type="Proteomes" id="UP000194236">
    <property type="component" value="Unassembled WGS sequence"/>
</dbReference>
<proteinExistence type="predicted"/>
<organism evidence="1 2">
    <name type="scientific">Euroglyphus maynei</name>
    <name type="common">Mayne's house dust mite</name>
    <dbReference type="NCBI Taxonomy" id="6958"/>
    <lineage>
        <taxon>Eukaryota</taxon>
        <taxon>Metazoa</taxon>
        <taxon>Ecdysozoa</taxon>
        <taxon>Arthropoda</taxon>
        <taxon>Chelicerata</taxon>
        <taxon>Arachnida</taxon>
        <taxon>Acari</taxon>
        <taxon>Acariformes</taxon>
        <taxon>Sarcoptiformes</taxon>
        <taxon>Astigmata</taxon>
        <taxon>Psoroptidia</taxon>
        <taxon>Analgoidea</taxon>
        <taxon>Pyroglyphidae</taxon>
        <taxon>Pyroglyphinae</taxon>
        <taxon>Euroglyphus</taxon>
    </lineage>
</organism>
<dbReference type="EMBL" id="MUJZ01039010">
    <property type="protein sequence ID" value="OTF76115.1"/>
    <property type="molecule type" value="Genomic_DNA"/>
</dbReference>
<accession>A0A1Y3BA49</accession>